<feature type="region of interest" description="Disordered" evidence="6">
    <location>
        <begin position="407"/>
        <end position="428"/>
    </location>
</feature>
<dbReference type="Pfam" id="PF08493">
    <property type="entry name" value="AflR"/>
    <property type="match status" value="1"/>
</dbReference>
<dbReference type="SUPFAM" id="SSF57701">
    <property type="entry name" value="Zn2/Cys6 DNA-binding domain"/>
    <property type="match status" value="1"/>
</dbReference>
<evidence type="ECO:0000256" key="1">
    <source>
        <dbReference type="ARBA" id="ARBA00022723"/>
    </source>
</evidence>
<evidence type="ECO:0000256" key="5">
    <source>
        <dbReference type="ARBA" id="ARBA00023242"/>
    </source>
</evidence>
<keyword evidence="4" id="KW-0804">Transcription</keyword>
<protein>
    <recommendedName>
        <fullName evidence="7">Zn(2)-C6 fungal-type domain-containing protein</fullName>
    </recommendedName>
</protein>
<dbReference type="AlphaFoldDB" id="A0AA43QRZ1"/>
<dbReference type="PANTHER" id="PTHR31069">
    <property type="entry name" value="OLEATE-ACTIVATED TRANSCRIPTION FACTOR 1-RELATED"/>
    <property type="match status" value="1"/>
</dbReference>
<evidence type="ECO:0000256" key="6">
    <source>
        <dbReference type="SAM" id="MobiDB-lite"/>
    </source>
</evidence>
<dbReference type="GO" id="GO:0005634">
    <property type="term" value="C:nucleus"/>
    <property type="evidence" value="ECO:0007669"/>
    <property type="project" value="InterPro"/>
</dbReference>
<dbReference type="Gene3D" id="4.10.240.10">
    <property type="entry name" value="Zn(2)-C6 fungal-type DNA-binding domain"/>
    <property type="match status" value="1"/>
</dbReference>
<dbReference type="PANTHER" id="PTHR31069:SF31">
    <property type="entry name" value="MONODICTYPHENONE CLUSTER TRANSCRIPTION FACTOR-RELATED"/>
    <property type="match status" value="1"/>
</dbReference>
<evidence type="ECO:0000256" key="2">
    <source>
        <dbReference type="ARBA" id="ARBA00023015"/>
    </source>
</evidence>
<dbReference type="InterPro" id="IPR050675">
    <property type="entry name" value="OAF3"/>
</dbReference>
<keyword evidence="3" id="KW-0238">DNA-binding</keyword>
<proteinExistence type="predicted"/>
<dbReference type="InterPro" id="IPR036864">
    <property type="entry name" value="Zn2-C6_fun-type_DNA-bd_sf"/>
</dbReference>
<dbReference type="SMART" id="SM00066">
    <property type="entry name" value="GAL4"/>
    <property type="match status" value="1"/>
</dbReference>
<comment type="caution">
    <text evidence="8">The sequence shown here is derived from an EMBL/GenBank/DDBJ whole genome shotgun (WGS) entry which is preliminary data.</text>
</comment>
<evidence type="ECO:0000313" key="8">
    <source>
        <dbReference type="EMBL" id="MDI1491500.1"/>
    </source>
</evidence>
<dbReference type="InterPro" id="IPR001138">
    <property type="entry name" value="Zn2Cys6_DnaBD"/>
</dbReference>
<keyword evidence="1" id="KW-0479">Metal-binding</keyword>
<dbReference type="GO" id="GO:0000981">
    <property type="term" value="F:DNA-binding transcription factor activity, RNA polymerase II-specific"/>
    <property type="evidence" value="ECO:0007669"/>
    <property type="project" value="InterPro"/>
</dbReference>
<gene>
    <name evidence="8" type="ORF">OHK93_002709</name>
</gene>
<dbReference type="GO" id="GO:0045122">
    <property type="term" value="P:aflatoxin biosynthetic process"/>
    <property type="evidence" value="ECO:0007669"/>
    <property type="project" value="InterPro"/>
</dbReference>
<dbReference type="PRINTS" id="PR00755">
    <property type="entry name" value="AFLATOXINBRP"/>
</dbReference>
<evidence type="ECO:0000256" key="4">
    <source>
        <dbReference type="ARBA" id="ARBA00023163"/>
    </source>
</evidence>
<name>A0AA43QRZ1_9LECA</name>
<reference evidence="8" key="1">
    <citation type="journal article" date="2023" name="Genome Biol. Evol.">
        <title>First Whole Genome Sequence and Flow Cytometry Genome Size Data for the Lichen-Forming Fungus Ramalina farinacea (Ascomycota).</title>
        <authorList>
            <person name="Llewellyn T."/>
            <person name="Mian S."/>
            <person name="Hill R."/>
            <person name="Leitch I.J."/>
            <person name="Gaya E."/>
        </authorList>
    </citation>
    <scope>NUCLEOTIDE SEQUENCE</scope>
    <source>
        <strain evidence="8">LIQ254RAFAR</strain>
    </source>
</reference>
<dbReference type="PROSITE" id="PS00463">
    <property type="entry name" value="ZN2_CY6_FUNGAL_1"/>
    <property type="match status" value="1"/>
</dbReference>
<dbReference type="PROSITE" id="PS50048">
    <property type="entry name" value="ZN2_CY6_FUNGAL_2"/>
    <property type="match status" value="1"/>
</dbReference>
<feature type="domain" description="Zn(2)-C6 fungal-type" evidence="7">
    <location>
        <begin position="26"/>
        <end position="56"/>
    </location>
</feature>
<dbReference type="Pfam" id="PF00172">
    <property type="entry name" value="Zn_clus"/>
    <property type="match status" value="1"/>
</dbReference>
<feature type="region of interest" description="Disordered" evidence="6">
    <location>
        <begin position="61"/>
        <end position="116"/>
    </location>
</feature>
<evidence type="ECO:0000313" key="9">
    <source>
        <dbReference type="Proteomes" id="UP001161017"/>
    </source>
</evidence>
<dbReference type="GO" id="GO:0003677">
    <property type="term" value="F:DNA binding"/>
    <property type="evidence" value="ECO:0007669"/>
    <property type="project" value="UniProtKB-KW"/>
</dbReference>
<evidence type="ECO:0000256" key="3">
    <source>
        <dbReference type="ARBA" id="ARBA00023125"/>
    </source>
</evidence>
<dbReference type="EMBL" id="JAPUFD010000014">
    <property type="protein sequence ID" value="MDI1491500.1"/>
    <property type="molecule type" value="Genomic_DNA"/>
</dbReference>
<organism evidence="8 9">
    <name type="scientific">Ramalina farinacea</name>
    <dbReference type="NCBI Taxonomy" id="258253"/>
    <lineage>
        <taxon>Eukaryota</taxon>
        <taxon>Fungi</taxon>
        <taxon>Dikarya</taxon>
        <taxon>Ascomycota</taxon>
        <taxon>Pezizomycotina</taxon>
        <taxon>Lecanoromycetes</taxon>
        <taxon>OSLEUM clade</taxon>
        <taxon>Lecanoromycetidae</taxon>
        <taxon>Lecanorales</taxon>
        <taxon>Lecanorineae</taxon>
        <taxon>Ramalinaceae</taxon>
        <taxon>Ramalina</taxon>
    </lineage>
</organism>
<dbReference type="InterPro" id="IPR013700">
    <property type="entry name" value="AflR"/>
</dbReference>
<dbReference type="Proteomes" id="UP001161017">
    <property type="component" value="Unassembled WGS sequence"/>
</dbReference>
<keyword evidence="5" id="KW-0539">Nucleus</keyword>
<evidence type="ECO:0000259" key="7">
    <source>
        <dbReference type="PROSITE" id="PS50048"/>
    </source>
</evidence>
<sequence length="469" mass="50678">MAQVNSSSLGRGSPSASATFGRIRNSCHACALSKLKCPQEKPMCSRCAKRGIICEYHVAKQGGRKPNNSRGSSDKRKSAVLGTQVTASDNPHPPSQAGRSGHYFLNPNPNSNALQSPEAIPISSRADFSPSMHILENFFSPMDLSLSATSTETRMEIDDLLPSPNTFPDEEMPHIDFGNMNFLPTAFDDNSPGSEIFYGPFSVLDGAISNPSTDPTPSPEMQRIAPVGREAHNYEEVSATGSSCACLDQALAIMRNLISTPPDPYKPFATHNVDNATALTTWTVQAVFARNQTSIEAVGTMLQCSCSQDAYLLAVMALIIFKVLGWYAAVARETPCGQGSCVHLPSPYLAGQEQAYHSQTNVVGGGCCLECANLARMIAQMVMNELQRVRYLVEQLSSKLKVQAAKKAGRGGAGGQEEQGRGLAPPGGWDWDNEMTLPLSTTMYDQMDADLKKRLRALSSEMMDRLRGV</sequence>
<accession>A0AA43QRZ1</accession>
<keyword evidence="9" id="KW-1185">Reference proteome</keyword>
<keyword evidence="2" id="KW-0805">Transcription regulation</keyword>
<dbReference type="CDD" id="cd00067">
    <property type="entry name" value="GAL4"/>
    <property type="match status" value="1"/>
</dbReference>
<dbReference type="GO" id="GO:0008270">
    <property type="term" value="F:zinc ion binding"/>
    <property type="evidence" value="ECO:0007669"/>
    <property type="project" value="InterPro"/>
</dbReference>